<evidence type="ECO:0000313" key="3">
    <source>
        <dbReference type="EMBL" id="THV12134.1"/>
    </source>
</evidence>
<protein>
    <submittedName>
        <fullName evidence="3">4-diphosphocytidyl-2C-methyl-D-erythritol kinase</fullName>
    </submittedName>
</protein>
<evidence type="ECO:0000256" key="1">
    <source>
        <dbReference type="ARBA" id="ARBA00022679"/>
    </source>
</evidence>
<dbReference type="GO" id="GO:0016301">
    <property type="term" value="F:kinase activity"/>
    <property type="evidence" value="ECO:0007669"/>
    <property type="project" value="UniProtKB-KW"/>
</dbReference>
<evidence type="ECO:0000256" key="2">
    <source>
        <dbReference type="ARBA" id="ARBA00022695"/>
    </source>
</evidence>
<comment type="caution">
    <text evidence="3">The sequence shown here is derived from an EMBL/GenBank/DDBJ whole genome shotgun (WGS) entry which is preliminary data.</text>
</comment>
<proteinExistence type="predicted"/>
<name>A0A4S8NB32_9ACTN</name>
<dbReference type="GO" id="GO:0050518">
    <property type="term" value="F:2-C-methyl-D-erythritol 4-phosphate cytidylyltransferase activity"/>
    <property type="evidence" value="ECO:0007669"/>
    <property type="project" value="TreeGrafter"/>
</dbReference>
<keyword evidence="3" id="KW-0418">Kinase</keyword>
<dbReference type="OrthoDB" id="9802561at2"/>
<keyword evidence="2" id="KW-0548">Nucleotidyltransferase</keyword>
<gene>
    <name evidence="3" type="ORF">E9934_12355</name>
</gene>
<dbReference type="EMBL" id="STGW01000007">
    <property type="protein sequence ID" value="THV12134.1"/>
    <property type="molecule type" value="Genomic_DNA"/>
</dbReference>
<dbReference type="InterPro" id="IPR034683">
    <property type="entry name" value="IspD/TarI"/>
</dbReference>
<dbReference type="InterPro" id="IPR050088">
    <property type="entry name" value="IspD/TarI_cytidylyltransf_bact"/>
</dbReference>
<dbReference type="InterPro" id="IPR029044">
    <property type="entry name" value="Nucleotide-diphossugar_trans"/>
</dbReference>
<dbReference type="PANTHER" id="PTHR32125">
    <property type="entry name" value="2-C-METHYL-D-ERYTHRITOL 4-PHOSPHATE CYTIDYLYLTRANSFERASE, CHLOROPLASTIC"/>
    <property type="match status" value="1"/>
</dbReference>
<dbReference type="Gene3D" id="3.90.550.10">
    <property type="entry name" value="Spore Coat Polysaccharide Biosynthesis Protein SpsA, Chain A"/>
    <property type="match status" value="1"/>
</dbReference>
<sequence length="285" mass="28652">MVTEPRSGSFSATFRRVTGRKTLPLGLSHGPIGSGAVTTGAQSKARPRAAIVVLAAGSGTRVGAAVNKVLLPLGGKPLLAWSVEAALAVEGVDPVVVVCRPGERERVAVALQDSVGERELLLIDGGGTRQASEQAALDLLAPRIADGSIDVVAVHDGARPLSAPALFSAVIDAARDAGGGVPAVPLPGLLPIDGDTPPGSLARLVGVQTPQAFRAGALAAAHASAAAAGFDGTDTAAAYAEFAPSADRTVRVVPSTPRNLKVTFAEDVRIAERLLGRAPGLSSGR</sequence>
<reference evidence="3 4" key="1">
    <citation type="journal article" date="2009" name="Int. J. Syst. Evol. Microbiol.">
        <title>Nocardioides caeni sp. nov., isolated from wastewater.</title>
        <authorList>
            <person name="Yoon J.H."/>
            <person name="Kang S.J."/>
            <person name="Park S."/>
            <person name="Kim W."/>
            <person name="Oh T.K."/>
        </authorList>
    </citation>
    <scope>NUCLEOTIDE SEQUENCE [LARGE SCALE GENOMIC DNA]</scope>
    <source>
        <strain evidence="3 4">DSM 23134</strain>
    </source>
</reference>
<dbReference type="Proteomes" id="UP000307087">
    <property type="component" value="Unassembled WGS sequence"/>
</dbReference>
<keyword evidence="4" id="KW-1185">Reference proteome</keyword>
<dbReference type="AlphaFoldDB" id="A0A4S8NB32"/>
<dbReference type="Pfam" id="PF01128">
    <property type="entry name" value="IspD"/>
    <property type="match status" value="1"/>
</dbReference>
<dbReference type="SUPFAM" id="SSF53448">
    <property type="entry name" value="Nucleotide-diphospho-sugar transferases"/>
    <property type="match status" value="1"/>
</dbReference>
<keyword evidence="1" id="KW-0808">Transferase</keyword>
<accession>A0A4S8NB32</accession>
<evidence type="ECO:0000313" key="4">
    <source>
        <dbReference type="Proteomes" id="UP000307087"/>
    </source>
</evidence>
<organism evidence="3 4">
    <name type="scientific">Nocardioides caeni</name>
    <dbReference type="NCBI Taxonomy" id="574700"/>
    <lineage>
        <taxon>Bacteria</taxon>
        <taxon>Bacillati</taxon>
        <taxon>Actinomycetota</taxon>
        <taxon>Actinomycetes</taxon>
        <taxon>Propionibacteriales</taxon>
        <taxon>Nocardioidaceae</taxon>
        <taxon>Nocardioides</taxon>
    </lineage>
</organism>
<dbReference type="PANTHER" id="PTHR32125:SF4">
    <property type="entry name" value="2-C-METHYL-D-ERYTHRITOL 4-PHOSPHATE CYTIDYLYLTRANSFERASE, CHLOROPLASTIC"/>
    <property type="match status" value="1"/>
</dbReference>